<dbReference type="AlphaFoldDB" id="A0A4Z2FI33"/>
<protein>
    <submittedName>
        <fullName evidence="1">Nuclear distribution protein nudE-like 1-B</fullName>
    </submittedName>
</protein>
<dbReference type="EMBL" id="SRLO01001175">
    <property type="protein sequence ID" value="TNN40601.1"/>
    <property type="molecule type" value="Genomic_DNA"/>
</dbReference>
<evidence type="ECO:0000313" key="1">
    <source>
        <dbReference type="EMBL" id="TNN40601.1"/>
    </source>
</evidence>
<reference evidence="1 2" key="1">
    <citation type="submission" date="2019-03" db="EMBL/GenBank/DDBJ databases">
        <title>First draft genome of Liparis tanakae, snailfish: a comprehensive survey of snailfish specific genes.</title>
        <authorList>
            <person name="Kim W."/>
            <person name="Song I."/>
            <person name="Jeong J.-H."/>
            <person name="Kim D."/>
            <person name="Kim S."/>
            <person name="Ryu S."/>
            <person name="Song J.Y."/>
            <person name="Lee S.K."/>
        </authorList>
    </citation>
    <scope>NUCLEOTIDE SEQUENCE [LARGE SCALE GENOMIC DNA]</scope>
    <source>
        <tissue evidence="1">Muscle</tissue>
    </source>
</reference>
<dbReference type="Proteomes" id="UP000314294">
    <property type="component" value="Unassembled WGS sequence"/>
</dbReference>
<sequence>MVAGFSSSSSSVVFPKERVRLPCDAMNGNLFAMETDMTPKFSSKDEEIDFWKTLSLKYKERPSECFICRFVFVSLALRSHSFQLGASPSLHVPERRLVYRVYTMMSLNI</sequence>
<evidence type="ECO:0000313" key="2">
    <source>
        <dbReference type="Proteomes" id="UP000314294"/>
    </source>
</evidence>
<name>A0A4Z2FI33_9TELE</name>
<dbReference type="OrthoDB" id="8963043at2759"/>
<accession>A0A4Z2FI33</accession>
<keyword evidence="2" id="KW-1185">Reference proteome</keyword>
<comment type="caution">
    <text evidence="1">The sequence shown here is derived from an EMBL/GenBank/DDBJ whole genome shotgun (WGS) entry which is preliminary data.</text>
</comment>
<proteinExistence type="predicted"/>
<gene>
    <name evidence="1" type="primary">ndel1b_0</name>
    <name evidence="1" type="ORF">EYF80_049237</name>
</gene>
<organism evidence="1 2">
    <name type="scientific">Liparis tanakae</name>
    <name type="common">Tanaka's snailfish</name>
    <dbReference type="NCBI Taxonomy" id="230148"/>
    <lineage>
        <taxon>Eukaryota</taxon>
        <taxon>Metazoa</taxon>
        <taxon>Chordata</taxon>
        <taxon>Craniata</taxon>
        <taxon>Vertebrata</taxon>
        <taxon>Euteleostomi</taxon>
        <taxon>Actinopterygii</taxon>
        <taxon>Neopterygii</taxon>
        <taxon>Teleostei</taxon>
        <taxon>Neoteleostei</taxon>
        <taxon>Acanthomorphata</taxon>
        <taxon>Eupercaria</taxon>
        <taxon>Perciformes</taxon>
        <taxon>Cottioidei</taxon>
        <taxon>Cottales</taxon>
        <taxon>Liparidae</taxon>
        <taxon>Liparis</taxon>
    </lineage>
</organism>